<feature type="compositionally biased region" description="Low complexity" evidence="1">
    <location>
        <begin position="85"/>
        <end position="95"/>
    </location>
</feature>
<evidence type="ECO:0000313" key="2">
    <source>
        <dbReference type="EMBL" id="SFB69970.1"/>
    </source>
</evidence>
<feature type="compositionally biased region" description="Polar residues" evidence="1">
    <location>
        <begin position="72"/>
        <end position="81"/>
    </location>
</feature>
<name>A0A1I1DAX3_NATHA</name>
<dbReference type="EMBL" id="FOKW01000001">
    <property type="protein sequence ID" value="SFB69970.1"/>
    <property type="molecule type" value="Genomic_DNA"/>
</dbReference>
<sequence>MARLCGRNARGGERTLGSERWLDIEATVAVFGNETSLPKETQEYTANEWSANGAYTDVDSVGFVSDGITAMASNPEWTSTEPKSRASTTSRRPSSGEGNKRKYRNFRKGEAIVYYSRRITGPL</sequence>
<reference evidence="3" key="1">
    <citation type="submission" date="2016-10" db="EMBL/GenBank/DDBJ databases">
        <authorList>
            <person name="Varghese N."/>
            <person name="Submissions S."/>
        </authorList>
    </citation>
    <scope>NUCLEOTIDE SEQUENCE [LARGE SCALE GENOMIC DNA]</scope>
    <source>
        <strain evidence="3">DSM 13078</strain>
    </source>
</reference>
<organism evidence="2 3">
    <name type="scientific">Natronobacterium haloterrestre</name>
    <name type="common">Halobiforma haloterrestris</name>
    <dbReference type="NCBI Taxonomy" id="148448"/>
    <lineage>
        <taxon>Archaea</taxon>
        <taxon>Methanobacteriati</taxon>
        <taxon>Methanobacteriota</taxon>
        <taxon>Stenosarchaea group</taxon>
        <taxon>Halobacteria</taxon>
        <taxon>Halobacteriales</taxon>
        <taxon>Natrialbaceae</taxon>
        <taxon>Natronobacterium</taxon>
    </lineage>
</organism>
<protein>
    <submittedName>
        <fullName evidence="2">Uncharacterized protein</fullName>
    </submittedName>
</protein>
<proteinExistence type="predicted"/>
<keyword evidence="3" id="KW-1185">Reference proteome</keyword>
<dbReference type="Proteomes" id="UP000199161">
    <property type="component" value="Unassembled WGS sequence"/>
</dbReference>
<feature type="region of interest" description="Disordered" evidence="1">
    <location>
        <begin position="72"/>
        <end position="104"/>
    </location>
</feature>
<evidence type="ECO:0000256" key="1">
    <source>
        <dbReference type="SAM" id="MobiDB-lite"/>
    </source>
</evidence>
<gene>
    <name evidence="2" type="ORF">SAMN05444422_101296</name>
</gene>
<accession>A0A1I1DAX3</accession>
<dbReference type="AlphaFoldDB" id="A0A1I1DAX3"/>
<evidence type="ECO:0000313" key="3">
    <source>
        <dbReference type="Proteomes" id="UP000199161"/>
    </source>
</evidence>